<feature type="domain" description="ER-bound oxygenase mpaB/mpaB'/Rubber oxygenase catalytic" evidence="2">
    <location>
        <begin position="68"/>
        <end position="241"/>
    </location>
</feature>
<dbReference type="Proteomes" id="UP000184440">
    <property type="component" value="Unassembled WGS sequence"/>
</dbReference>
<dbReference type="InterPro" id="IPR018713">
    <property type="entry name" value="MPAB/Lcp_cat_dom"/>
</dbReference>
<keyword evidence="4" id="KW-1185">Reference proteome</keyword>
<dbReference type="Pfam" id="PF09995">
    <property type="entry name" value="MPAB_Lcp_cat"/>
    <property type="match status" value="1"/>
</dbReference>
<reference evidence="3 4" key="1">
    <citation type="submission" date="2016-11" db="EMBL/GenBank/DDBJ databases">
        <authorList>
            <person name="Jaros S."/>
            <person name="Januszkiewicz K."/>
            <person name="Wedrychowicz H."/>
        </authorList>
    </citation>
    <scope>NUCLEOTIDE SEQUENCE [LARGE SCALE GENOMIC DNA]</scope>
    <source>
        <strain evidence="3 4">DSM 46144</strain>
    </source>
</reference>
<organism evidence="3 4">
    <name type="scientific">Cryptosporangium aurantiacum</name>
    <dbReference type="NCBI Taxonomy" id="134849"/>
    <lineage>
        <taxon>Bacteria</taxon>
        <taxon>Bacillati</taxon>
        <taxon>Actinomycetota</taxon>
        <taxon>Actinomycetes</taxon>
        <taxon>Cryptosporangiales</taxon>
        <taxon>Cryptosporangiaceae</taxon>
        <taxon>Cryptosporangium</taxon>
    </lineage>
</organism>
<evidence type="ECO:0000313" key="3">
    <source>
        <dbReference type="EMBL" id="SHN43376.1"/>
    </source>
</evidence>
<dbReference type="InterPro" id="IPR046366">
    <property type="entry name" value="MPAB"/>
</dbReference>
<evidence type="ECO:0000313" key="4">
    <source>
        <dbReference type="Proteomes" id="UP000184440"/>
    </source>
</evidence>
<dbReference type="STRING" id="134849.SAMN05443668_109137"/>
<sequence>MSTVVTVSRRPRTHWLRQILALDPERDHTEIYRISAGYEFPWDYQRALELALFRTYCVPTISSLLEATGEFRNRPQKRYDDTALLMAELAEHGYDSPRGKEALRVINRAHGQYAISNDDMRYVLSTFVYEPVDWIDRYGWRPLSEHEKLAAFHFYRAVGARMGIREVPDTFEGFRTFKREYEAETFRYSETNRLVGTYTLDLLRSWYPKPLSKPVGVAVRALLDEPMLTAFGFRPAPSWVVTTAGRALRGRSAVVRLLPPRRKSMLGQTGKNLTYPGYPQGYRPSDLGAGPPPADIDPAYLARPRSTSAQE</sequence>
<dbReference type="EMBL" id="FRCS01000009">
    <property type="protein sequence ID" value="SHN43376.1"/>
    <property type="molecule type" value="Genomic_DNA"/>
</dbReference>
<dbReference type="RefSeq" id="WP_218617792.1">
    <property type="nucleotide sequence ID" value="NZ_FRCS01000009.1"/>
</dbReference>
<dbReference type="PANTHER" id="PTHR36124:SF1">
    <property type="entry name" value="ER-BOUND OXYGENASE MPAB_MPAB'_RUBBER OXYGENASE CATALYTIC DOMAIN-CONTAINING PROTEIN"/>
    <property type="match status" value="1"/>
</dbReference>
<evidence type="ECO:0000259" key="2">
    <source>
        <dbReference type="Pfam" id="PF09995"/>
    </source>
</evidence>
<dbReference type="PANTHER" id="PTHR36124">
    <property type="match status" value="1"/>
</dbReference>
<accession>A0A1M7RAY6</accession>
<gene>
    <name evidence="3" type="ORF">SAMN05443668_109137</name>
</gene>
<name>A0A1M7RAY6_9ACTN</name>
<evidence type="ECO:0000256" key="1">
    <source>
        <dbReference type="SAM" id="MobiDB-lite"/>
    </source>
</evidence>
<proteinExistence type="predicted"/>
<dbReference type="GO" id="GO:0016491">
    <property type="term" value="F:oxidoreductase activity"/>
    <property type="evidence" value="ECO:0007669"/>
    <property type="project" value="InterPro"/>
</dbReference>
<dbReference type="AlphaFoldDB" id="A0A1M7RAY6"/>
<protein>
    <recommendedName>
        <fullName evidence="2">ER-bound oxygenase mpaB/mpaB'/Rubber oxygenase catalytic domain-containing protein</fullName>
    </recommendedName>
</protein>
<feature type="region of interest" description="Disordered" evidence="1">
    <location>
        <begin position="265"/>
        <end position="311"/>
    </location>
</feature>